<dbReference type="RefSeq" id="WP_230983926.1">
    <property type="nucleotide sequence ID" value="NZ_BMLD01000014.1"/>
</dbReference>
<dbReference type="Gene3D" id="3.30.450.40">
    <property type="match status" value="1"/>
</dbReference>
<feature type="domain" description="IclR-ED" evidence="5">
    <location>
        <begin position="77"/>
        <end position="257"/>
    </location>
</feature>
<organism evidence="6 7">
    <name type="scientific">Caulobacter rhizosphaerae</name>
    <dbReference type="NCBI Taxonomy" id="2010972"/>
    <lineage>
        <taxon>Bacteria</taxon>
        <taxon>Pseudomonadati</taxon>
        <taxon>Pseudomonadota</taxon>
        <taxon>Alphaproteobacteria</taxon>
        <taxon>Caulobacterales</taxon>
        <taxon>Caulobacteraceae</taxon>
        <taxon>Caulobacter</taxon>
    </lineage>
</organism>
<name>A0ABU1N580_9CAUL</name>
<keyword evidence="3" id="KW-0804">Transcription</keyword>
<evidence type="ECO:0000256" key="1">
    <source>
        <dbReference type="ARBA" id="ARBA00023015"/>
    </source>
</evidence>
<gene>
    <name evidence="6" type="ORF">J2800_004354</name>
</gene>
<dbReference type="GO" id="GO:0003677">
    <property type="term" value="F:DNA binding"/>
    <property type="evidence" value="ECO:0007669"/>
    <property type="project" value="UniProtKB-KW"/>
</dbReference>
<keyword evidence="2 6" id="KW-0238">DNA-binding</keyword>
<dbReference type="InterPro" id="IPR005471">
    <property type="entry name" value="Tscrpt_reg_IclR_N"/>
</dbReference>
<sequence length="266" mass="29617">MAAKEDSSGAKAPSGSQTLFRGLDLLDVVADSGTIGLPALAQRLGLTRSTTHRLATALVERRLLAQTPREGYSLGSKLLELGYLAGQQMDLPRLARPHLEKLWEELEDTVHLGVLEDDRAHYLDKLTGRRRINISSRVGDRQPIRSTGLGKALVLDDTEERWRELYRKEGPRSEHGPDEEQWIAWMKDYAKRGVAFDLEENEDRIRCVAAPIRGPSGQIVAAISVSGAAQYMDDDRMSTLTDDVRNCANAISVELGWNEKRTSAKR</sequence>
<dbReference type="EMBL" id="JAVDRL010000013">
    <property type="protein sequence ID" value="MDR6533588.1"/>
    <property type="molecule type" value="Genomic_DNA"/>
</dbReference>
<dbReference type="SUPFAM" id="SSF46785">
    <property type="entry name" value="Winged helix' DNA-binding domain"/>
    <property type="match status" value="1"/>
</dbReference>
<dbReference type="PANTHER" id="PTHR30136:SF24">
    <property type="entry name" value="HTH-TYPE TRANSCRIPTIONAL REPRESSOR ALLR"/>
    <property type="match status" value="1"/>
</dbReference>
<dbReference type="PROSITE" id="PS51078">
    <property type="entry name" value="ICLR_ED"/>
    <property type="match status" value="1"/>
</dbReference>
<accession>A0ABU1N580</accession>
<evidence type="ECO:0000256" key="3">
    <source>
        <dbReference type="ARBA" id="ARBA00023163"/>
    </source>
</evidence>
<evidence type="ECO:0000313" key="6">
    <source>
        <dbReference type="EMBL" id="MDR6533588.1"/>
    </source>
</evidence>
<dbReference type="Pfam" id="PF09339">
    <property type="entry name" value="HTH_IclR"/>
    <property type="match status" value="1"/>
</dbReference>
<keyword evidence="1" id="KW-0805">Transcription regulation</keyword>
<evidence type="ECO:0000313" key="7">
    <source>
        <dbReference type="Proteomes" id="UP001262754"/>
    </source>
</evidence>
<dbReference type="SMART" id="SM00346">
    <property type="entry name" value="HTH_ICLR"/>
    <property type="match status" value="1"/>
</dbReference>
<evidence type="ECO:0000259" key="5">
    <source>
        <dbReference type="PROSITE" id="PS51078"/>
    </source>
</evidence>
<evidence type="ECO:0000259" key="4">
    <source>
        <dbReference type="PROSITE" id="PS51077"/>
    </source>
</evidence>
<reference evidence="6 7" key="1">
    <citation type="submission" date="2023-07" db="EMBL/GenBank/DDBJ databases">
        <title>Sorghum-associated microbial communities from plants grown in Nebraska, USA.</title>
        <authorList>
            <person name="Schachtman D."/>
        </authorList>
    </citation>
    <scope>NUCLEOTIDE SEQUENCE [LARGE SCALE GENOMIC DNA]</scope>
    <source>
        <strain evidence="6 7">DS2154</strain>
    </source>
</reference>
<keyword evidence="7" id="KW-1185">Reference proteome</keyword>
<dbReference type="InterPro" id="IPR036390">
    <property type="entry name" value="WH_DNA-bd_sf"/>
</dbReference>
<dbReference type="SUPFAM" id="SSF55781">
    <property type="entry name" value="GAF domain-like"/>
    <property type="match status" value="1"/>
</dbReference>
<dbReference type="PROSITE" id="PS51077">
    <property type="entry name" value="HTH_ICLR"/>
    <property type="match status" value="1"/>
</dbReference>
<evidence type="ECO:0000256" key="2">
    <source>
        <dbReference type="ARBA" id="ARBA00023125"/>
    </source>
</evidence>
<feature type="domain" description="HTH iclR-type" evidence="4">
    <location>
        <begin position="16"/>
        <end position="76"/>
    </location>
</feature>
<protein>
    <submittedName>
        <fullName evidence="6">DNA-binding IclR family transcriptional regulator</fullName>
    </submittedName>
</protein>
<proteinExistence type="predicted"/>
<dbReference type="PANTHER" id="PTHR30136">
    <property type="entry name" value="HELIX-TURN-HELIX TRANSCRIPTIONAL REGULATOR, ICLR FAMILY"/>
    <property type="match status" value="1"/>
</dbReference>
<dbReference type="InterPro" id="IPR014757">
    <property type="entry name" value="Tscrpt_reg_IclR_C"/>
</dbReference>
<dbReference type="Pfam" id="PF01614">
    <property type="entry name" value="IclR_C"/>
    <property type="match status" value="1"/>
</dbReference>
<dbReference type="InterPro" id="IPR036388">
    <property type="entry name" value="WH-like_DNA-bd_sf"/>
</dbReference>
<comment type="caution">
    <text evidence="6">The sequence shown here is derived from an EMBL/GenBank/DDBJ whole genome shotgun (WGS) entry which is preliminary data.</text>
</comment>
<dbReference type="InterPro" id="IPR029016">
    <property type="entry name" value="GAF-like_dom_sf"/>
</dbReference>
<dbReference type="InterPro" id="IPR050707">
    <property type="entry name" value="HTH_MetabolicPath_Reg"/>
</dbReference>
<dbReference type="Gene3D" id="1.10.10.10">
    <property type="entry name" value="Winged helix-like DNA-binding domain superfamily/Winged helix DNA-binding domain"/>
    <property type="match status" value="1"/>
</dbReference>
<dbReference type="Proteomes" id="UP001262754">
    <property type="component" value="Unassembled WGS sequence"/>
</dbReference>